<feature type="compositionally biased region" description="Basic and acidic residues" evidence="1">
    <location>
        <begin position="179"/>
        <end position="192"/>
    </location>
</feature>
<organism evidence="2">
    <name type="scientific">Arundo donax</name>
    <name type="common">Giant reed</name>
    <name type="synonym">Donax arundinaceus</name>
    <dbReference type="NCBI Taxonomy" id="35708"/>
    <lineage>
        <taxon>Eukaryota</taxon>
        <taxon>Viridiplantae</taxon>
        <taxon>Streptophyta</taxon>
        <taxon>Embryophyta</taxon>
        <taxon>Tracheophyta</taxon>
        <taxon>Spermatophyta</taxon>
        <taxon>Magnoliopsida</taxon>
        <taxon>Liliopsida</taxon>
        <taxon>Poales</taxon>
        <taxon>Poaceae</taxon>
        <taxon>PACMAD clade</taxon>
        <taxon>Arundinoideae</taxon>
        <taxon>Arundineae</taxon>
        <taxon>Arundo</taxon>
    </lineage>
</organism>
<sequence>MPSCSALECARALTAMAACRLCAAPSHQAKHCQSHPHPAAHRQAPRRPFCRAPRHPELSPGCQRQGKIFLPELHRLRAAIKADAPPLTAALHSIPSLLPPFPISQLKFLLNPSSSVLIGSSPIRPPPSISPPAQHRPQLLHGVGQDDYSWSGNARCPTLYIFSGDPPREICHRVALRRGETKAGHSDSRRQVPEQGAAAGQVHNP</sequence>
<evidence type="ECO:0000313" key="2">
    <source>
        <dbReference type="EMBL" id="JAE33377.1"/>
    </source>
</evidence>
<proteinExistence type="predicted"/>
<feature type="region of interest" description="Disordered" evidence="1">
    <location>
        <begin position="179"/>
        <end position="205"/>
    </location>
</feature>
<evidence type="ECO:0000256" key="1">
    <source>
        <dbReference type="SAM" id="MobiDB-lite"/>
    </source>
</evidence>
<name>A0A0A9H9E9_ARUDO</name>
<dbReference type="AlphaFoldDB" id="A0A0A9H9E9"/>
<protein>
    <submittedName>
        <fullName evidence="2">Uncharacterized protein</fullName>
    </submittedName>
</protein>
<dbReference type="EMBL" id="GBRH01164519">
    <property type="protein sequence ID" value="JAE33377.1"/>
    <property type="molecule type" value="Transcribed_RNA"/>
</dbReference>
<reference evidence="2" key="2">
    <citation type="journal article" date="2015" name="Data Brief">
        <title>Shoot transcriptome of the giant reed, Arundo donax.</title>
        <authorList>
            <person name="Barrero R.A."/>
            <person name="Guerrero F.D."/>
            <person name="Moolhuijzen P."/>
            <person name="Goolsby J.A."/>
            <person name="Tidwell J."/>
            <person name="Bellgard S.E."/>
            <person name="Bellgard M.I."/>
        </authorList>
    </citation>
    <scope>NUCLEOTIDE SEQUENCE</scope>
    <source>
        <tissue evidence="2">Shoot tissue taken approximately 20 cm above the soil surface</tissue>
    </source>
</reference>
<accession>A0A0A9H9E9</accession>
<reference evidence="2" key="1">
    <citation type="submission" date="2014-09" db="EMBL/GenBank/DDBJ databases">
        <authorList>
            <person name="Magalhaes I.L.F."/>
            <person name="Oliveira U."/>
            <person name="Santos F.R."/>
            <person name="Vidigal T.H.D.A."/>
            <person name="Brescovit A.D."/>
            <person name="Santos A.J."/>
        </authorList>
    </citation>
    <scope>NUCLEOTIDE SEQUENCE</scope>
    <source>
        <tissue evidence="2">Shoot tissue taken approximately 20 cm above the soil surface</tissue>
    </source>
</reference>